<feature type="domain" description="ATPase AAA-type core" evidence="2">
    <location>
        <begin position="23"/>
        <end position="345"/>
    </location>
</feature>
<dbReference type="Gene3D" id="3.40.50.300">
    <property type="entry name" value="P-loop containing nucleotide triphosphate hydrolases"/>
    <property type="match status" value="2"/>
</dbReference>
<sequence length="395" mass="42051">MIRTLAVENYRSLRRLIVPLDGLNVITGANGTGKSSLYRTLRLLAESARGGAVGALAQEGGLPSALWAGPERTGRAVREGHHPVQGTVRSGPVSLQLGFAGDEFGYAVDFGHPTPAGGSSMFDLDPEIKHECIWSGPVLRPAAVLSERAGAAVRLRGAGGGWSRAHGTLRPYDSMLGELADPQHAPDVLAVREFIRSWRFYDHVRTDAHAPARTARIGTRTPVLSGDGSDLAAALQTIRETGDAAALDAAVDAAFPGSHVTVDSHGGRFELALRQHGLLRPLGAAELSDGTLRYLLWAAALLTPRPPSLLVLNEPETSLHPDLVPPLADLILTAARDTQVVVVTHARPLAEALAKGAPGHRLDVNAIELVKEFGRTEVAGREGPLDEPLWHWPKR</sequence>
<dbReference type="InterPro" id="IPR003959">
    <property type="entry name" value="ATPase_AAA_core"/>
</dbReference>
<protein>
    <submittedName>
        <fullName evidence="3">ATP-binding protein</fullName>
    </submittedName>
</protein>
<dbReference type="GO" id="GO:0009432">
    <property type="term" value="P:SOS response"/>
    <property type="evidence" value="ECO:0007669"/>
    <property type="project" value="UniProtKB-KW"/>
</dbReference>
<keyword evidence="4" id="KW-1185">Reference proteome</keyword>
<name>A0A2Z4J6Q5_9ACTN</name>
<dbReference type="AlphaFoldDB" id="A0A2Z4J6Q5"/>
<dbReference type="RefSeq" id="WP_112439904.1">
    <property type="nucleotide sequence ID" value="NZ_CBDRHE010000028.1"/>
</dbReference>
<dbReference type="EMBL" id="CP030073">
    <property type="protein sequence ID" value="AWW40368.1"/>
    <property type="molecule type" value="Genomic_DNA"/>
</dbReference>
<dbReference type="InterPro" id="IPR027417">
    <property type="entry name" value="P-loop_NTPase"/>
</dbReference>
<keyword evidence="1" id="KW-0227">DNA damage</keyword>
<evidence type="ECO:0000256" key="1">
    <source>
        <dbReference type="ARBA" id="ARBA00023236"/>
    </source>
</evidence>
<keyword evidence="3" id="KW-0547">Nucleotide-binding</keyword>
<dbReference type="Proteomes" id="UP000249616">
    <property type="component" value="Chromosome"/>
</dbReference>
<gene>
    <name evidence="3" type="ORF">DN051_29905</name>
</gene>
<keyword evidence="3" id="KW-0067">ATP-binding</keyword>
<dbReference type="GO" id="GO:0000731">
    <property type="term" value="P:DNA synthesis involved in DNA repair"/>
    <property type="evidence" value="ECO:0007669"/>
    <property type="project" value="TreeGrafter"/>
</dbReference>
<dbReference type="GO" id="GO:0005524">
    <property type="term" value="F:ATP binding"/>
    <property type="evidence" value="ECO:0007669"/>
    <property type="project" value="UniProtKB-KW"/>
</dbReference>
<dbReference type="FunFam" id="3.40.50.300:FF:002708">
    <property type="entry name" value="FeS assembly ATPase SufC"/>
    <property type="match status" value="1"/>
</dbReference>
<accession>A0A2Z4J6Q5</accession>
<dbReference type="Pfam" id="PF13304">
    <property type="entry name" value="AAA_21"/>
    <property type="match status" value="1"/>
</dbReference>
<dbReference type="PANTHER" id="PTHR32182">
    <property type="entry name" value="DNA REPLICATION AND REPAIR PROTEIN RECF"/>
    <property type="match status" value="1"/>
</dbReference>
<dbReference type="SUPFAM" id="SSF52540">
    <property type="entry name" value="P-loop containing nucleoside triphosphate hydrolases"/>
    <property type="match status" value="1"/>
</dbReference>
<evidence type="ECO:0000313" key="3">
    <source>
        <dbReference type="EMBL" id="AWW40368.1"/>
    </source>
</evidence>
<dbReference type="GO" id="GO:0006302">
    <property type="term" value="P:double-strand break repair"/>
    <property type="evidence" value="ECO:0007669"/>
    <property type="project" value="TreeGrafter"/>
</dbReference>
<evidence type="ECO:0000259" key="2">
    <source>
        <dbReference type="Pfam" id="PF13304"/>
    </source>
</evidence>
<organism evidence="3 4">
    <name type="scientific">Streptomyces cadmiisoli</name>
    <dbReference type="NCBI Taxonomy" id="2184053"/>
    <lineage>
        <taxon>Bacteria</taxon>
        <taxon>Bacillati</taxon>
        <taxon>Actinomycetota</taxon>
        <taxon>Actinomycetes</taxon>
        <taxon>Kitasatosporales</taxon>
        <taxon>Streptomycetaceae</taxon>
        <taxon>Streptomyces</taxon>
        <taxon>Streptomyces aurantiacus group</taxon>
    </lineage>
</organism>
<keyword evidence="1" id="KW-0742">SOS response</keyword>
<dbReference type="PANTHER" id="PTHR32182:SF25">
    <property type="entry name" value="SLR1056 PROTEIN"/>
    <property type="match status" value="1"/>
</dbReference>
<dbReference type="InterPro" id="IPR014555">
    <property type="entry name" value="RecF-like"/>
</dbReference>
<dbReference type="PIRSF" id="PIRSF029347">
    <property type="entry name" value="RecF"/>
    <property type="match status" value="1"/>
</dbReference>
<evidence type="ECO:0000313" key="4">
    <source>
        <dbReference type="Proteomes" id="UP000249616"/>
    </source>
</evidence>
<dbReference type="KEGG" id="scad:DN051_29905"/>
<dbReference type="FunFam" id="3.40.50.300:FF:002534">
    <property type="entry name" value="Putative RecF protein"/>
    <property type="match status" value="1"/>
</dbReference>
<reference evidence="3 4" key="1">
    <citation type="journal article" date="2019" name="Int. J. Syst. Evol. Microbiol.">
        <title>Streptomyces cadmiisoli sp. nov., a novel actinomycete isolated from cadmium-contaminated soil.</title>
        <authorList>
            <person name="Li K."/>
            <person name="Tang X."/>
            <person name="Zhao J."/>
            <person name="Guo Y."/>
            <person name="Tang Y."/>
            <person name="Gao J."/>
        </authorList>
    </citation>
    <scope>NUCLEOTIDE SEQUENCE [LARGE SCALE GENOMIC DNA]</scope>
    <source>
        <strain evidence="3 4">ZFG47</strain>
    </source>
</reference>
<proteinExistence type="predicted"/>
<dbReference type="GO" id="GO:0016887">
    <property type="term" value="F:ATP hydrolysis activity"/>
    <property type="evidence" value="ECO:0007669"/>
    <property type="project" value="InterPro"/>
</dbReference>